<evidence type="ECO:0000256" key="1">
    <source>
        <dbReference type="SAM" id="MobiDB-lite"/>
    </source>
</evidence>
<evidence type="ECO:0000313" key="3">
    <source>
        <dbReference type="EMBL" id="QYC09662.1"/>
    </source>
</evidence>
<keyword evidence="4" id="KW-1185">Reference proteome</keyword>
<accession>A0ABX8THV0</accession>
<feature type="transmembrane region" description="Helical" evidence="2">
    <location>
        <begin position="44"/>
        <end position="68"/>
    </location>
</feature>
<keyword evidence="2" id="KW-0472">Membrane</keyword>
<feature type="transmembrane region" description="Helical" evidence="2">
    <location>
        <begin position="80"/>
        <end position="101"/>
    </location>
</feature>
<name>A0ABX8THV0_9CAUL</name>
<proteinExistence type="predicted"/>
<evidence type="ECO:0000313" key="4">
    <source>
        <dbReference type="Proteomes" id="UP000824334"/>
    </source>
</evidence>
<feature type="region of interest" description="Disordered" evidence="1">
    <location>
        <begin position="1"/>
        <end position="21"/>
    </location>
</feature>
<organism evidence="3 4">
    <name type="scientific">Brevundimonas nasdae</name>
    <dbReference type="NCBI Taxonomy" id="172043"/>
    <lineage>
        <taxon>Bacteria</taxon>
        <taxon>Pseudomonadati</taxon>
        <taxon>Pseudomonadota</taxon>
        <taxon>Alphaproteobacteria</taxon>
        <taxon>Caulobacterales</taxon>
        <taxon>Caulobacteraceae</taxon>
        <taxon>Brevundimonas</taxon>
    </lineage>
</organism>
<sequence length="112" mass="11784">MVEPNKNTKETDAMQAAPSSLNLSPQAQRVLEAQLNFALAGPGLIAGAVATYVFAAIMTVALLGAVFWGISYALETGNPLALLSLGLLLFLAVPYITVLNANRLLKARRSQG</sequence>
<dbReference type="RefSeq" id="WP_153923404.1">
    <property type="nucleotide sequence ID" value="NZ_CP080034.1"/>
</dbReference>
<dbReference type="GeneID" id="94376374"/>
<gene>
    <name evidence="3" type="ORF">KWG56_13890</name>
</gene>
<protein>
    <submittedName>
        <fullName evidence="3">Uncharacterized protein</fullName>
    </submittedName>
</protein>
<dbReference type="Proteomes" id="UP000824334">
    <property type="component" value="Chromosome"/>
</dbReference>
<reference evidence="3 4" key="1">
    <citation type="submission" date="2021-07" db="EMBL/GenBank/DDBJ databases">
        <title>Isolation and characterization of bacteria from a gold mining with a capacity of golden bioaccumulation.</title>
        <authorList>
            <person name="Yang X.J."/>
        </authorList>
    </citation>
    <scope>NUCLEOTIDE SEQUENCE [LARGE SCALE GENOMIC DNA]</scope>
    <source>
        <strain evidence="3 4">Au29</strain>
    </source>
</reference>
<dbReference type="EMBL" id="CP080034">
    <property type="protein sequence ID" value="QYC09662.1"/>
    <property type="molecule type" value="Genomic_DNA"/>
</dbReference>
<keyword evidence="2" id="KW-1133">Transmembrane helix</keyword>
<evidence type="ECO:0000256" key="2">
    <source>
        <dbReference type="SAM" id="Phobius"/>
    </source>
</evidence>
<keyword evidence="2" id="KW-0812">Transmembrane</keyword>
<feature type="compositionally biased region" description="Basic and acidic residues" evidence="1">
    <location>
        <begin position="1"/>
        <end position="12"/>
    </location>
</feature>